<protein>
    <submittedName>
        <fullName evidence="7">Tellurium resistance protein</fullName>
    </submittedName>
</protein>
<comment type="similarity">
    <text evidence="2">Belongs to the TerC family.</text>
</comment>
<feature type="transmembrane region" description="Helical" evidence="6">
    <location>
        <begin position="6"/>
        <end position="25"/>
    </location>
</feature>
<comment type="subcellular location">
    <subcellularLocation>
        <location evidence="1">Membrane</location>
        <topology evidence="1">Multi-pass membrane protein</topology>
    </subcellularLocation>
</comment>
<proteinExistence type="inferred from homology"/>
<evidence type="ECO:0000256" key="4">
    <source>
        <dbReference type="ARBA" id="ARBA00022989"/>
    </source>
</evidence>
<comment type="caution">
    <text evidence="7">The sequence shown here is derived from an EMBL/GenBank/DDBJ whole genome shotgun (WGS) entry which is preliminary data.</text>
</comment>
<dbReference type="PANTHER" id="PTHR30238:SF0">
    <property type="entry name" value="THYLAKOID MEMBRANE PROTEIN TERC, CHLOROPLASTIC"/>
    <property type="match status" value="1"/>
</dbReference>
<feature type="transmembrane region" description="Helical" evidence="6">
    <location>
        <begin position="32"/>
        <end position="53"/>
    </location>
</feature>
<accession>A0A4Y8PHX2</accession>
<dbReference type="GO" id="GO:0016020">
    <property type="term" value="C:membrane"/>
    <property type="evidence" value="ECO:0007669"/>
    <property type="project" value="UniProtKB-SubCell"/>
</dbReference>
<feature type="transmembrane region" description="Helical" evidence="6">
    <location>
        <begin position="183"/>
        <end position="204"/>
    </location>
</feature>
<evidence type="ECO:0000313" key="7">
    <source>
        <dbReference type="EMBL" id="TFE73386.1"/>
    </source>
</evidence>
<dbReference type="AlphaFoldDB" id="A0A4Y8PHX2"/>
<evidence type="ECO:0000256" key="3">
    <source>
        <dbReference type="ARBA" id="ARBA00022692"/>
    </source>
</evidence>
<feature type="transmembrane region" description="Helical" evidence="6">
    <location>
        <begin position="219"/>
        <end position="238"/>
    </location>
</feature>
<keyword evidence="8" id="KW-1185">Reference proteome</keyword>
<evidence type="ECO:0000256" key="2">
    <source>
        <dbReference type="ARBA" id="ARBA00007511"/>
    </source>
</evidence>
<dbReference type="PANTHER" id="PTHR30238">
    <property type="entry name" value="MEMBRANE BOUND PREDICTED REDOX MODULATOR"/>
    <property type="match status" value="1"/>
</dbReference>
<dbReference type="OrthoDB" id="9783692at2"/>
<organism evidence="7 8">
    <name type="scientific">Methylacidiphilum caldifontis</name>
    <dbReference type="NCBI Taxonomy" id="2795386"/>
    <lineage>
        <taxon>Bacteria</taxon>
        <taxon>Pseudomonadati</taxon>
        <taxon>Verrucomicrobiota</taxon>
        <taxon>Methylacidiphilae</taxon>
        <taxon>Methylacidiphilales</taxon>
        <taxon>Methylacidiphilaceae</taxon>
        <taxon>Methylacidiphilum (ex Ratnadevi et al. 2023)</taxon>
    </lineage>
</organism>
<feature type="transmembrane region" description="Helical" evidence="6">
    <location>
        <begin position="97"/>
        <end position="120"/>
    </location>
</feature>
<sequence>MDLFYILFFSILGLGLVSQIFNSFRSKVAVRFSFVSSLSWVFFCFLLGLWLGFTKGAEKAWSFLGVFWIEYLLSLDNLIVFHLIFELSKTDQNLRQKILNIGIISAIILRVLFIILGLSVASHWSLIYPLFGLFLFYGAYQLIKPEKTPSHNSLLKTKNIQLGPFVFDPQEKKKWLFLTKNKIVLGASALTLLAIESSDIVFAFDSVPASFALSSDPLVIIGGNICGVLGLRSLYFVIEKTAQKILSIRKLSAWLLILMGTELIAKFWIDIPPLYSFIGIMVCCIFYGIWEKGFFKKNTSN</sequence>
<feature type="transmembrane region" description="Helical" evidence="6">
    <location>
        <begin position="274"/>
        <end position="290"/>
    </location>
</feature>
<feature type="transmembrane region" description="Helical" evidence="6">
    <location>
        <begin position="126"/>
        <end position="143"/>
    </location>
</feature>
<name>A0A4Y8PHX2_9BACT</name>
<feature type="transmembrane region" description="Helical" evidence="6">
    <location>
        <begin position="250"/>
        <end position="268"/>
    </location>
</feature>
<dbReference type="InterPro" id="IPR005496">
    <property type="entry name" value="Integral_membrane_TerC"/>
</dbReference>
<reference evidence="7 8" key="1">
    <citation type="submission" date="2016-05" db="EMBL/GenBank/DDBJ databases">
        <title>Diversity and Homogeneity among Thermoacidophilic Verrucomicrobia Methanotrophs Linked with Geographical Origin.</title>
        <authorList>
            <person name="Erikstad H.-A."/>
            <person name="Smestad N.B."/>
            <person name="Ceballos R.M."/>
            <person name="Birkeland N.-K."/>
        </authorList>
    </citation>
    <scope>NUCLEOTIDE SEQUENCE [LARGE SCALE GENOMIC DNA]</scope>
    <source>
        <strain evidence="7 8">Phi</strain>
    </source>
</reference>
<evidence type="ECO:0000313" key="8">
    <source>
        <dbReference type="Proteomes" id="UP000297713"/>
    </source>
</evidence>
<keyword evidence="3 6" id="KW-0812">Transmembrane</keyword>
<evidence type="ECO:0000256" key="1">
    <source>
        <dbReference type="ARBA" id="ARBA00004141"/>
    </source>
</evidence>
<evidence type="ECO:0000256" key="6">
    <source>
        <dbReference type="SAM" id="Phobius"/>
    </source>
</evidence>
<dbReference type="EMBL" id="LXQC01000001">
    <property type="protein sequence ID" value="TFE73386.1"/>
    <property type="molecule type" value="Genomic_DNA"/>
</dbReference>
<keyword evidence="5 6" id="KW-0472">Membrane</keyword>
<gene>
    <name evidence="7" type="ORF">A7Q10_00010</name>
</gene>
<dbReference type="Proteomes" id="UP000297713">
    <property type="component" value="Unassembled WGS sequence"/>
</dbReference>
<keyword evidence="4 6" id="KW-1133">Transmembrane helix</keyword>
<dbReference type="RefSeq" id="WP_134438879.1">
    <property type="nucleotide sequence ID" value="NZ_LXQC01000001.1"/>
</dbReference>
<dbReference type="Pfam" id="PF03741">
    <property type="entry name" value="TerC"/>
    <property type="match status" value="1"/>
</dbReference>
<feature type="transmembrane region" description="Helical" evidence="6">
    <location>
        <begin position="65"/>
        <end position="85"/>
    </location>
</feature>
<evidence type="ECO:0000256" key="5">
    <source>
        <dbReference type="ARBA" id="ARBA00023136"/>
    </source>
</evidence>